<reference evidence="2" key="1">
    <citation type="submission" date="2020-07" db="EMBL/GenBank/DDBJ databases">
        <title>Ethylene signaling mediates host invasion by parasitic plants.</title>
        <authorList>
            <person name="Yoshida S."/>
        </authorList>
    </citation>
    <scope>NUCLEOTIDE SEQUENCE</scope>
    <source>
        <strain evidence="2">Okayama</strain>
    </source>
</reference>
<dbReference type="AlphaFoldDB" id="A0A830CVC0"/>
<dbReference type="OrthoDB" id="1916993at2759"/>
<keyword evidence="1" id="KW-1133">Transmembrane helix</keyword>
<keyword evidence="3" id="KW-1185">Reference proteome</keyword>
<gene>
    <name evidence="2" type="ORF">PHJA_002439800</name>
</gene>
<proteinExistence type="predicted"/>
<sequence length="67" mass="7263">MLPTRPSLQGRHSHVLVRMHRRLLRGGACEELGFCEVGNGGSGPAGQALFLVHIIWLTLLGVFAISQ</sequence>
<name>A0A830CVC0_9LAMI</name>
<dbReference type="EMBL" id="BMAC01000790">
    <property type="protein sequence ID" value="GFQ02960.1"/>
    <property type="molecule type" value="Genomic_DNA"/>
</dbReference>
<keyword evidence="1" id="KW-0812">Transmembrane</keyword>
<organism evidence="2 3">
    <name type="scientific">Phtheirospermum japonicum</name>
    <dbReference type="NCBI Taxonomy" id="374723"/>
    <lineage>
        <taxon>Eukaryota</taxon>
        <taxon>Viridiplantae</taxon>
        <taxon>Streptophyta</taxon>
        <taxon>Embryophyta</taxon>
        <taxon>Tracheophyta</taxon>
        <taxon>Spermatophyta</taxon>
        <taxon>Magnoliopsida</taxon>
        <taxon>eudicotyledons</taxon>
        <taxon>Gunneridae</taxon>
        <taxon>Pentapetalae</taxon>
        <taxon>asterids</taxon>
        <taxon>lamiids</taxon>
        <taxon>Lamiales</taxon>
        <taxon>Orobanchaceae</taxon>
        <taxon>Orobanchaceae incertae sedis</taxon>
        <taxon>Phtheirospermum</taxon>
    </lineage>
</organism>
<feature type="transmembrane region" description="Helical" evidence="1">
    <location>
        <begin position="48"/>
        <end position="66"/>
    </location>
</feature>
<comment type="caution">
    <text evidence="2">The sequence shown here is derived from an EMBL/GenBank/DDBJ whole genome shotgun (WGS) entry which is preliminary data.</text>
</comment>
<dbReference type="Proteomes" id="UP000653305">
    <property type="component" value="Unassembled WGS sequence"/>
</dbReference>
<evidence type="ECO:0000256" key="1">
    <source>
        <dbReference type="SAM" id="Phobius"/>
    </source>
</evidence>
<accession>A0A830CVC0</accession>
<evidence type="ECO:0000313" key="2">
    <source>
        <dbReference type="EMBL" id="GFQ02960.1"/>
    </source>
</evidence>
<keyword evidence="1" id="KW-0472">Membrane</keyword>
<protein>
    <submittedName>
        <fullName evidence="2">Uncharacterized protein</fullName>
    </submittedName>
</protein>
<evidence type="ECO:0000313" key="3">
    <source>
        <dbReference type="Proteomes" id="UP000653305"/>
    </source>
</evidence>